<dbReference type="EMBL" id="JAAVJS010000006">
    <property type="protein sequence ID" value="NJX15042.1"/>
    <property type="molecule type" value="Genomic_DNA"/>
</dbReference>
<comment type="caution">
    <text evidence="3">The sequence shown here is derived from an EMBL/GenBank/DDBJ whole genome shotgun (WGS) entry which is preliminary data.</text>
</comment>
<organism evidence="3 4">
    <name type="scientific">Tamlana crocina</name>
    <dbReference type="NCBI Taxonomy" id="393006"/>
    <lineage>
        <taxon>Bacteria</taxon>
        <taxon>Pseudomonadati</taxon>
        <taxon>Bacteroidota</taxon>
        <taxon>Flavobacteriia</taxon>
        <taxon>Flavobacteriales</taxon>
        <taxon>Flavobacteriaceae</taxon>
        <taxon>Tamlana</taxon>
    </lineage>
</organism>
<dbReference type="Proteomes" id="UP000760545">
    <property type="component" value="Unassembled WGS sequence"/>
</dbReference>
<accession>A0ABX1DAH2</accession>
<keyword evidence="4" id="KW-1185">Reference proteome</keyword>
<name>A0ABX1DAH2_9FLAO</name>
<sequence>MKILMVAIPNHHFFQWVNQLKGAGFDVYWFDVTDGGPKSEKIEWVKQIKGWKLKCDFPLRHALKKHLPKMYRAIQKYNENSVEKAFKATYEAIEPDIVHCFEMQLSGLPILSIMEQNKTPFVYSSWGSDLFYFRELGLTNHKVQTFLKRIDYLITDCKRDHGIAVKNGFSNNYLGVFPGNGGLKLDIAQNEAAHKREIILIKGYDDGVGKASVVLNALGLLPKSVLENKQIVVYSADKTIEKQITDSKFLSDLNITVFSRYAFVENKKLLGMMGKAMVHIGNSLSDGMPNALLEAMGMGAFPIQSNPGHVTEEVIADGKNGLLIRDALNANEIAEHIKRAINNEELRKSTQSQNIDFIQKQYGRNHLKPKIVELYQNIKRTFH</sequence>
<evidence type="ECO:0000259" key="2">
    <source>
        <dbReference type="Pfam" id="PF13477"/>
    </source>
</evidence>
<dbReference type="CDD" id="cd03801">
    <property type="entry name" value="GT4_PimA-like"/>
    <property type="match status" value="1"/>
</dbReference>
<reference evidence="3 4" key="1">
    <citation type="submission" date="2020-03" db="EMBL/GenBank/DDBJ databases">
        <title>Tamlana sp. nov, isolated from XXX.</title>
        <authorList>
            <person name="Cao W.R."/>
        </authorList>
    </citation>
    <scope>NUCLEOTIDE SEQUENCE [LARGE SCALE GENOMIC DNA]</scope>
    <source>
        <strain evidence="3 4">HST1-43</strain>
    </source>
</reference>
<dbReference type="Pfam" id="PF13477">
    <property type="entry name" value="Glyco_trans_4_2"/>
    <property type="match status" value="1"/>
</dbReference>
<dbReference type="PANTHER" id="PTHR12526">
    <property type="entry name" value="GLYCOSYLTRANSFERASE"/>
    <property type="match status" value="1"/>
</dbReference>
<dbReference type="InterPro" id="IPR028098">
    <property type="entry name" value="Glyco_trans_4-like_N"/>
</dbReference>
<gene>
    <name evidence="3" type="ORF">HC176_06020</name>
</gene>
<proteinExistence type="predicted"/>
<evidence type="ECO:0000313" key="4">
    <source>
        <dbReference type="Proteomes" id="UP000760545"/>
    </source>
</evidence>
<dbReference type="Pfam" id="PF00534">
    <property type="entry name" value="Glycos_transf_1"/>
    <property type="match status" value="1"/>
</dbReference>
<dbReference type="SUPFAM" id="SSF53756">
    <property type="entry name" value="UDP-Glycosyltransferase/glycogen phosphorylase"/>
    <property type="match status" value="1"/>
</dbReference>
<feature type="domain" description="Glycosyl transferase family 1" evidence="1">
    <location>
        <begin position="188"/>
        <end position="351"/>
    </location>
</feature>
<dbReference type="Gene3D" id="3.40.50.2000">
    <property type="entry name" value="Glycogen Phosphorylase B"/>
    <property type="match status" value="2"/>
</dbReference>
<evidence type="ECO:0000259" key="1">
    <source>
        <dbReference type="Pfam" id="PF00534"/>
    </source>
</evidence>
<feature type="domain" description="Glycosyltransferase subfamily 4-like N-terminal" evidence="2">
    <location>
        <begin position="9"/>
        <end position="155"/>
    </location>
</feature>
<dbReference type="InterPro" id="IPR001296">
    <property type="entry name" value="Glyco_trans_1"/>
</dbReference>
<dbReference type="RefSeq" id="WP_167917281.1">
    <property type="nucleotide sequence ID" value="NZ_JAAVJS010000006.1"/>
</dbReference>
<evidence type="ECO:0000313" key="3">
    <source>
        <dbReference type="EMBL" id="NJX15042.1"/>
    </source>
</evidence>
<protein>
    <submittedName>
        <fullName evidence="3">Glycosyltransferase family 4 protein</fullName>
    </submittedName>
</protein>